<comment type="caution">
    <text evidence="1">The sequence shown here is derived from an EMBL/GenBank/DDBJ whole genome shotgun (WGS) entry which is preliminary data.</text>
</comment>
<name>X0UAD8_9ZZZZ</name>
<organism evidence="1">
    <name type="scientific">marine sediment metagenome</name>
    <dbReference type="NCBI Taxonomy" id="412755"/>
    <lineage>
        <taxon>unclassified sequences</taxon>
        <taxon>metagenomes</taxon>
        <taxon>ecological metagenomes</taxon>
    </lineage>
</organism>
<sequence length="95" mass="10637">MAQEDSELVQCAVLIMLEGSSTPETIDEAIREVFQEQGFTGCHTYADRPDTQYLYTPEPIENINPEMSFYSGVEVTVIGDGNKPWSSRLSSDLEK</sequence>
<accession>X0UAD8</accession>
<dbReference type="AlphaFoldDB" id="X0UAD8"/>
<dbReference type="EMBL" id="BARS01012127">
    <property type="protein sequence ID" value="GAF97327.1"/>
    <property type="molecule type" value="Genomic_DNA"/>
</dbReference>
<gene>
    <name evidence="1" type="ORF">S01H1_21760</name>
</gene>
<evidence type="ECO:0000313" key="1">
    <source>
        <dbReference type="EMBL" id="GAF97327.1"/>
    </source>
</evidence>
<feature type="non-terminal residue" evidence="1">
    <location>
        <position position="95"/>
    </location>
</feature>
<protein>
    <submittedName>
        <fullName evidence="1">Uncharacterized protein</fullName>
    </submittedName>
</protein>
<proteinExistence type="predicted"/>
<reference evidence="1" key="1">
    <citation type="journal article" date="2014" name="Front. Microbiol.">
        <title>High frequency of phylogenetically diverse reductive dehalogenase-homologous genes in deep subseafloor sedimentary metagenomes.</title>
        <authorList>
            <person name="Kawai M."/>
            <person name="Futagami T."/>
            <person name="Toyoda A."/>
            <person name="Takaki Y."/>
            <person name="Nishi S."/>
            <person name="Hori S."/>
            <person name="Arai W."/>
            <person name="Tsubouchi T."/>
            <person name="Morono Y."/>
            <person name="Uchiyama I."/>
            <person name="Ito T."/>
            <person name="Fujiyama A."/>
            <person name="Inagaki F."/>
            <person name="Takami H."/>
        </authorList>
    </citation>
    <scope>NUCLEOTIDE SEQUENCE</scope>
    <source>
        <strain evidence="1">Expedition CK06-06</strain>
    </source>
</reference>